<evidence type="ECO:0000313" key="2">
    <source>
        <dbReference type="EMBL" id="SOE89018.1"/>
    </source>
</evidence>
<organism evidence="2 3">
    <name type="scientific">Caballeronia arationis</name>
    <dbReference type="NCBI Taxonomy" id="1777142"/>
    <lineage>
        <taxon>Bacteria</taxon>
        <taxon>Pseudomonadati</taxon>
        <taxon>Pseudomonadota</taxon>
        <taxon>Betaproteobacteria</taxon>
        <taxon>Burkholderiales</taxon>
        <taxon>Burkholderiaceae</taxon>
        <taxon>Caballeronia</taxon>
    </lineage>
</organism>
<keyword evidence="3" id="KW-1185">Reference proteome</keyword>
<feature type="compositionally biased region" description="Basic residues" evidence="1">
    <location>
        <begin position="102"/>
        <end position="113"/>
    </location>
</feature>
<feature type="region of interest" description="Disordered" evidence="1">
    <location>
        <begin position="75"/>
        <end position="115"/>
    </location>
</feature>
<protein>
    <submittedName>
        <fullName evidence="2">Uncharacterized protein</fullName>
    </submittedName>
</protein>
<reference evidence="2 3" key="1">
    <citation type="submission" date="2017-09" db="EMBL/GenBank/DDBJ databases">
        <authorList>
            <person name="Varghese N."/>
            <person name="Submissions S."/>
        </authorList>
    </citation>
    <scope>NUCLEOTIDE SEQUENCE [LARGE SCALE GENOMIC DNA]</scope>
    <source>
        <strain evidence="2 3">OK806</strain>
    </source>
</reference>
<dbReference type="EMBL" id="OCSU01000003">
    <property type="protein sequence ID" value="SOE89018.1"/>
    <property type="molecule type" value="Genomic_DNA"/>
</dbReference>
<name>A0A7Z7IFA2_9BURK</name>
<feature type="compositionally biased region" description="Basic residues" evidence="1">
    <location>
        <begin position="1"/>
        <end position="12"/>
    </location>
</feature>
<accession>A0A7Z7IFA2</accession>
<evidence type="ECO:0000256" key="1">
    <source>
        <dbReference type="SAM" id="MobiDB-lite"/>
    </source>
</evidence>
<feature type="compositionally biased region" description="Basic residues" evidence="1">
    <location>
        <begin position="84"/>
        <end position="95"/>
    </location>
</feature>
<sequence>MHLPPRRSRLNRSRSSAQRTRWSERCSGSIFGRRGHSDLQSDRNRAVSCTWQPPPSRQAPTHSTDEATLITQFIHGSHRGSTPHPRKSPRCRVRPRTSERHSRVRGHPMHSKRISGLNRAQATLVFSKCLGDGYQRIAPLAARKALARPAATLASTSSDYARGRRDPSGTVWLWIGLTPNGSPVNSAAAPIPDPAPKSSKRSLVARAEPARLTLLYGSSWR</sequence>
<comment type="caution">
    <text evidence="2">The sequence shown here is derived from an EMBL/GenBank/DDBJ whole genome shotgun (WGS) entry which is preliminary data.</text>
</comment>
<dbReference type="AlphaFoldDB" id="A0A7Z7IFA2"/>
<proteinExistence type="predicted"/>
<feature type="region of interest" description="Disordered" evidence="1">
    <location>
        <begin position="1"/>
        <end position="63"/>
    </location>
</feature>
<feature type="compositionally biased region" description="Basic and acidic residues" evidence="1">
    <location>
        <begin position="35"/>
        <end position="45"/>
    </location>
</feature>
<gene>
    <name evidence="2" type="ORF">SAMN05446927_7653</name>
</gene>
<evidence type="ECO:0000313" key="3">
    <source>
        <dbReference type="Proteomes" id="UP000219522"/>
    </source>
</evidence>
<dbReference type="Proteomes" id="UP000219522">
    <property type="component" value="Unassembled WGS sequence"/>
</dbReference>